<comment type="caution">
    <text evidence="1">The sequence shown here is derived from an EMBL/GenBank/DDBJ whole genome shotgun (WGS) entry which is preliminary data.</text>
</comment>
<sequence length="75" mass="8836">MAEFSENSFQPSLKVEYDGGIIWTTSSKLLLDVDFDMDLILVQTLKPYAKPDECTLEYICWEIFVWILMLHWTTI</sequence>
<gene>
    <name evidence="1" type="ORF">RhiirA5_438909</name>
</gene>
<accession>A0A2N0NII9</accession>
<protein>
    <submittedName>
        <fullName evidence="1">Uncharacterized protein</fullName>
    </submittedName>
</protein>
<evidence type="ECO:0000313" key="2">
    <source>
        <dbReference type="Proteomes" id="UP000232722"/>
    </source>
</evidence>
<proteinExistence type="predicted"/>
<reference evidence="1 2" key="2">
    <citation type="submission" date="2017-09" db="EMBL/GenBank/DDBJ databases">
        <title>Extensive intraspecific genome diversity in a model arbuscular mycorrhizal fungus.</title>
        <authorList>
            <person name="Chen E.C."/>
            <person name="Morin E."/>
            <person name="Beaudet D."/>
            <person name="Noel J."/>
            <person name="Ndikumana S."/>
            <person name="Charron P."/>
            <person name="St-Onge C."/>
            <person name="Giorgi J."/>
            <person name="Grigoriev I.V."/>
            <person name="Roux C."/>
            <person name="Martin F.M."/>
            <person name="Corradi N."/>
        </authorList>
    </citation>
    <scope>NUCLEOTIDE SEQUENCE [LARGE SCALE GENOMIC DNA]</scope>
    <source>
        <strain evidence="1 2">A5</strain>
    </source>
</reference>
<reference evidence="1 2" key="1">
    <citation type="submission" date="2016-04" db="EMBL/GenBank/DDBJ databases">
        <title>Genome analyses suggest a sexual origin of heterokaryosis in a supposedly ancient asexual fungus.</title>
        <authorList>
            <person name="Ropars J."/>
            <person name="Sedzielewska K."/>
            <person name="Noel J."/>
            <person name="Charron P."/>
            <person name="Farinelli L."/>
            <person name="Marton T."/>
            <person name="Kruger M."/>
            <person name="Pelin A."/>
            <person name="Brachmann A."/>
            <person name="Corradi N."/>
        </authorList>
    </citation>
    <scope>NUCLEOTIDE SEQUENCE [LARGE SCALE GENOMIC DNA]</scope>
    <source>
        <strain evidence="1 2">A5</strain>
    </source>
</reference>
<organism evidence="1 2">
    <name type="scientific">Rhizophagus irregularis</name>
    <dbReference type="NCBI Taxonomy" id="588596"/>
    <lineage>
        <taxon>Eukaryota</taxon>
        <taxon>Fungi</taxon>
        <taxon>Fungi incertae sedis</taxon>
        <taxon>Mucoromycota</taxon>
        <taxon>Glomeromycotina</taxon>
        <taxon>Glomeromycetes</taxon>
        <taxon>Glomerales</taxon>
        <taxon>Glomeraceae</taxon>
        <taxon>Rhizophagus</taxon>
    </lineage>
</organism>
<dbReference type="EMBL" id="LLXJ01006157">
    <property type="protein sequence ID" value="PKB94385.1"/>
    <property type="molecule type" value="Genomic_DNA"/>
</dbReference>
<dbReference type="Proteomes" id="UP000232722">
    <property type="component" value="Unassembled WGS sequence"/>
</dbReference>
<name>A0A2N0NII9_9GLOM</name>
<dbReference type="AlphaFoldDB" id="A0A2N0NII9"/>
<evidence type="ECO:0000313" key="1">
    <source>
        <dbReference type="EMBL" id="PKB94385.1"/>
    </source>
</evidence>